<dbReference type="EMBL" id="JAHDVG010000465">
    <property type="protein sequence ID" value="KAH1183696.1"/>
    <property type="molecule type" value="Genomic_DNA"/>
</dbReference>
<accession>A0A9D3XQG5</accession>
<evidence type="ECO:0000313" key="1">
    <source>
        <dbReference type="EMBL" id="KAH1183696.1"/>
    </source>
</evidence>
<dbReference type="Proteomes" id="UP000827986">
    <property type="component" value="Unassembled WGS sequence"/>
</dbReference>
<gene>
    <name evidence="1" type="ORF">KIL84_014312</name>
</gene>
<keyword evidence="2" id="KW-1185">Reference proteome</keyword>
<dbReference type="AlphaFoldDB" id="A0A9D3XQG5"/>
<proteinExistence type="predicted"/>
<sequence>MLITIRVTSVPGRTVVEKLFRTHIGGATAPMSPSYFLIQSNIQLKIAFSAFCGWSIHNSTTGNLVMGRRSDIPRWLQSNGRGNAGTVGTAELEGNVSHHKQLLF</sequence>
<name>A0A9D3XQG5_9SAUR</name>
<evidence type="ECO:0000313" key="2">
    <source>
        <dbReference type="Proteomes" id="UP000827986"/>
    </source>
</evidence>
<protein>
    <submittedName>
        <fullName evidence="1">Uncharacterized protein</fullName>
    </submittedName>
</protein>
<reference evidence="1" key="1">
    <citation type="submission" date="2021-09" db="EMBL/GenBank/DDBJ databases">
        <title>The genome of Mauremys mutica provides insights into the evolution of semi-aquatic lifestyle.</title>
        <authorList>
            <person name="Gong S."/>
            <person name="Gao Y."/>
        </authorList>
    </citation>
    <scope>NUCLEOTIDE SEQUENCE</scope>
    <source>
        <strain evidence="1">MM-2020</strain>
        <tissue evidence="1">Muscle</tissue>
    </source>
</reference>
<comment type="caution">
    <text evidence="1">The sequence shown here is derived from an EMBL/GenBank/DDBJ whole genome shotgun (WGS) entry which is preliminary data.</text>
</comment>
<organism evidence="1 2">
    <name type="scientific">Mauremys mutica</name>
    <name type="common">yellowpond turtle</name>
    <dbReference type="NCBI Taxonomy" id="74926"/>
    <lineage>
        <taxon>Eukaryota</taxon>
        <taxon>Metazoa</taxon>
        <taxon>Chordata</taxon>
        <taxon>Craniata</taxon>
        <taxon>Vertebrata</taxon>
        <taxon>Euteleostomi</taxon>
        <taxon>Archelosauria</taxon>
        <taxon>Testudinata</taxon>
        <taxon>Testudines</taxon>
        <taxon>Cryptodira</taxon>
        <taxon>Durocryptodira</taxon>
        <taxon>Testudinoidea</taxon>
        <taxon>Geoemydidae</taxon>
        <taxon>Geoemydinae</taxon>
        <taxon>Mauremys</taxon>
    </lineage>
</organism>